<comment type="pathway">
    <text evidence="1">Lipid metabolism.</text>
</comment>
<evidence type="ECO:0000256" key="7">
    <source>
        <dbReference type="ARBA" id="ARBA00023136"/>
    </source>
</evidence>
<dbReference type="OrthoDB" id="4330at2759"/>
<protein>
    <recommendedName>
        <fullName evidence="13">Phosphatidylserine decarboxylase proenzyme, mitochondrial</fullName>
        <ecNumber evidence="13">4.1.1.65</ecNumber>
    </recommendedName>
    <component>
        <recommendedName>
            <fullName evidence="13">Phosphatidylserine decarboxylase beta chain</fullName>
        </recommendedName>
    </component>
    <component>
        <recommendedName>
            <fullName evidence="13">Phosphatidylserine decarboxylase alpha chain</fullName>
        </recommendedName>
    </component>
</protein>
<feature type="topological domain" description="Mitochondrial intermembrane" evidence="13">
    <location>
        <begin position="118"/>
        <end position="441"/>
    </location>
</feature>
<feature type="transmembrane region" description="Helical" evidence="14">
    <location>
        <begin position="65"/>
        <end position="84"/>
    </location>
</feature>
<dbReference type="EMBL" id="CVRI01000057">
    <property type="protein sequence ID" value="CRL02264.1"/>
    <property type="molecule type" value="Genomic_DNA"/>
</dbReference>
<evidence type="ECO:0000256" key="6">
    <source>
        <dbReference type="ARBA" id="ARBA00023098"/>
    </source>
</evidence>
<comment type="similarity">
    <text evidence="13">Belongs to the phosphatidylserine decarboxylase family. PSD-B subfamily. Eukaryotic type I sub-subfamily.</text>
</comment>
<comment type="subunit">
    <text evidence="13">Heterodimer of a large membrane-associated beta subunit and a small pyruvoyl-containing alpha subunit.</text>
</comment>
<evidence type="ECO:0000256" key="2">
    <source>
        <dbReference type="ARBA" id="ARBA00022516"/>
    </source>
</evidence>
<comment type="function">
    <text evidence="12">Catalyzes the formation of phosphatidylethanolamine (PtdEtn) from phosphatidylserine (PtdSer). Plays a central role in phospholipid metabolism and in the interorganelle trafficking of phosphatidylserine. May be involved in lipid droplet biogenesis at the endoplasmic reticulum membrane.</text>
</comment>
<accession>A0A1J1IQ26</accession>
<keyword evidence="6 13" id="KW-0443">Lipid metabolism</keyword>
<evidence type="ECO:0000256" key="1">
    <source>
        <dbReference type="ARBA" id="ARBA00005189"/>
    </source>
</evidence>
<keyword evidence="13" id="KW-0496">Mitochondrion</keyword>
<sequence>MTIYLMPKSRIISKAKDFRPKQWTIKWIVDQRSFSKSLYQQCAAKNQTNQSANGKGKLHKIKRKWRWGAGAGWTILSVLDWWLLAAGGWLTWQGTVLRWTPLGLALVAAAQWHLHNRECERKGLPRTAPHWQTTVYCSLPLRLMSRCWGWLAERPVPEKIRPTIFGLYATTFGVNLEEAVISDLKHYRSLAEFFTRSIRDDCRVIAPDCVVSPCDGRVLHYGPVTSETHLEQVKGVTYSLEAFLGPKIGKEIKGPYIDSLKKQKEGSALYHCIIYLAPGDYHRFHSPTSWKPEIRRHFHGELLSVSPKVAKWVPGLFCLNERAAYIGEWEHGFFSFTAVGATNVGSIQVYVDEELKTNKWSGLKVGVHKDKDFDEVRLRKEIVLNKGELIGQFNMGSTIVLVFEAPKTFKFNLTPGQTVQLGQSLGCFFDDDADSGMESEE</sequence>
<feature type="modified residue" description="Pyruvic acid (Ser); by autocatalysis" evidence="13">
    <location>
        <position position="397"/>
    </location>
</feature>
<keyword evidence="3 13" id="KW-0812">Transmembrane</keyword>
<keyword evidence="7 13" id="KW-0472">Membrane</keyword>
<dbReference type="AlphaFoldDB" id="A0A1J1IQ26"/>
<evidence type="ECO:0000256" key="13">
    <source>
        <dbReference type="HAMAP-Rule" id="MF_03208"/>
    </source>
</evidence>
<evidence type="ECO:0000256" key="5">
    <source>
        <dbReference type="ARBA" id="ARBA00022989"/>
    </source>
</evidence>
<dbReference type="GO" id="GO:0004609">
    <property type="term" value="F:phosphatidylserine decarboxylase activity"/>
    <property type="evidence" value="ECO:0007669"/>
    <property type="project" value="UniProtKB-UniRule"/>
</dbReference>
<evidence type="ECO:0000313" key="16">
    <source>
        <dbReference type="Proteomes" id="UP000183832"/>
    </source>
</evidence>
<evidence type="ECO:0000256" key="8">
    <source>
        <dbReference type="ARBA" id="ARBA00023209"/>
    </source>
</evidence>
<evidence type="ECO:0000256" key="4">
    <source>
        <dbReference type="ARBA" id="ARBA00022793"/>
    </source>
</evidence>
<evidence type="ECO:0000256" key="10">
    <source>
        <dbReference type="ARBA" id="ARBA00023264"/>
    </source>
</evidence>
<evidence type="ECO:0000313" key="15">
    <source>
        <dbReference type="EMBL" id="CRL02264.1"/>
    </source>
</evidence>
<dbReference type="NCBIfam" id="TIGR00163">
    <property type="entry name" value="PS_decarb"/>
    <property type="match status" value="1"/>
</dbReference>
<comment type="subcellular location">
    <molecule>Phosphatidylserine decarboxylase alpha chain</molecule>
    <subcellularLocation>
        <location evidence="13">Mitochondrion inner membrane</location>
        <topology evidence="13">Peripheral membrane protein</topology>
        <orientation evidence="13">Intermembrane side</orientation>
    </subcellularLocation>
    <text evidence="13">Anchored to the mitochondrial inner membrane through its interaction with the integral membrane beta chain.</text>
</comment>
<dbReference type="GO" id="GO:0016540">
    <property type="term" value="P:protein autoprocessing"/>
    <property type="evidence" value="ECO:0007669"/>
    <property type="project" value="UniProtKB-UniRule"/>
</dbReference>
<comment type="pathway">
    <text evidence="13">Phospholipid metabolism; phosphatidylethanolamine biosynthesis; phosphatidylethanolamine from CDP-diacylglycerol: step 2/2.</text>
</comment>
<comment type="catalytic activity">
    <reaction evidence="13">
        <text>a 1,2-diacyl-sn-glycero-3-phospho-L-serine + H(+) = a 1,2-diacyl-sn-glycero-3-phosphoethanolamine + CO2</text>
        <dbReference type="Rhea" id="RHEA:20828"/>
        <dbReference type="ChEBI" id="CHEBI:15378"/>
        <dbReference type="ChEBI" id="CHEBI:16526"/>
        <dbReference type="ChEBI" id="CHEBI:57262"/>
        <dbReference type="ChEBI" id="CHEBI:64612"/>
        <dbReference type="EC" id="4.1.1.65"/>
    </reaction>
</comment>
<keyword evidence="16" id="KW-1185">Reference proteome</keyword>
<gene>
    <name evidence="15" type="ORF">CLUMA_CG015313</name>
</gene>
<feature type="site" description="Cleavage (non-hydrolytic); by autocatalysis" evidence="13">
    <location>
        <begin position="396"/>
        <end position="397"/>
    </location>
</feature>
<feature type="active site" description="Schiff-base intermediate with substrate; via pyruvic acid; for decarboxylase activity" evidence="13">
    <location>
        <position position="397"/>
    </location>
</feature>
<dbReference type="InterPro" id="IPR033177">
    <property type="entry name" value="PSD-B"/>
</dbReference>
<evidence type="ECO:0000256" key="12">
    <source>
        <dbReference type="ARBA" id="ARBA00045136"/>
    </source>
</evidence>
<keyword evidence="11 13" id="KW-0670">Pyruvate</keyword>
<evidence type="ECO:0000256" key="14">
    <source>
        <dbReference type="SAM" id="Phobius"/>
    </source>
</evidence>
<evidence type="ECO:0000256" key="3">
    <source>
        <dbReference type="ARBA" id="ARBA00022692"/>
    </source>
</evidence>
<feature type="active site" description="Charge relay system; for autoendoproteolytic cleavage activity" evidence="13">
    <location>
        <position position="285"/>
    </location>
</feature>
<comment type="subcellular location">
    <molecule>Phosphatidylserine decarboxylase beta chain</molecule>
    <subcellularLocation>
        <location evidence="13">Mitochondrion inner membrane</location>
        <topology evidence="13">Single-pass membrane protein</topology>
        <orientation evidence="13">Intermembrane side</orientation>
    </subcellularLocation>
</comment>
<evidence type="ECO:0000256" key="11">
    <source>
        <dbReference type="ARBA" id="ARBA00023317"/>
    </source>
</evidence>
<reference evidence="15 16" key="1">
    <citation type="submission" date="2015-04" db="EMBL/GenBank/DDBJ databases">
        <authorList>
            <person name="Syromyatnikov M.Y."/>
            <person name="Popov V.N."/>
        </authorList>
    </citation>
    <scope>NUCLEOTIDE SEQUENCE [LARGE SCALE GENOMIC DNA]</scope>
</reference>
<evidence type="ECO:0000256" key="9">
    <source>
        <dbReference type="ARBA" id="ARBA00023239"/>
    </source>
</evidence>
<feature type="topological domain" description="Mitochondrial matrix" evidence="13">
    <location>
        <begin position="1"/>
        <end position="98"/>
    </location>
</feature>
<keyword evidence="5 13" id="KW-1133">Transmembrane helix</keyword>
<proteinExistence type="inferred from homology"/>
<dbReference type="Proteomes" id="UP000183832">
    <property type="component" value="Unassembled WGS sequence"/>
</dbReference>
<feature type="chain" id="PRO_5023322228" description="Phosphatidylserine decarboxylase beta chain" evidence="13">
    <location>
        <begin position="1"/>
        <end position="396"/>
    </location>
</feature>
<dbReference type="InterPro" id="IPR003817">
    <property type="entry name" value="PS_Dcarbxylase"/>
</dbReference>
<dbReference type="GO" id="GO:0005743">
    <property type="term" value="C:mitochondrial inner membrane"/>
    <property type="evidence" value="ECO:0007669"/>
    <property type="project" value="UniProtKB-SubCell"/>
</dbReference>
<keyword evidence="9 13" id="KW-0456">Lyase</keyword>
<keyword evidence="10 13" id="KW-1208">Phospholipid metabolism</keyword>
<keyword evidence="8 13" id="KW-0594">Phospholipid biosynthesis</keyword>
<feature type="active site" description="Charge relay system; for autoendoproteolytic cleavage activity" evidence="13">
    <location>
        <position position="215"/>
    </location>
</feature>
<name>A0A1J1IQ26_9DIPT</name>
<comment type="cofactor">
    <cofactor evidence="13">
        <name>pyruvate</name>
        <dbReference type="ChEBI" id="CHEBI:15361"/>
    </cofactor>
    <text evidence="13">Binds 1 pyruvoyl group covalently per subunit.</text>
</comment>
<dbReference type="STRING" id="568069.A0A1J1IQ26"/>
<dbReference type="InterPro" id="IPR033661">
    <property type="entry name" value="PSD_type1_euk"/>
</dbReference>
<dbReference type="Pfam" id="PF02666">
    <property type="entry name" value="PS_Dcarbxylase"/>
    <property type="match status" value="1"/>
</dbReference>
<organism evidence="15 16">
    <name type="scientific">Clunio marinus</name>
    <dbReference type="NCBI Taxonomy" id="568069"/>
    <lineage>
        <taxon>Eukaryota</taxon>
        <taxon>Metazoa</taxon>
        <taxon>Ecdysozoa</taxon>
        <taxon>Arthropoda</taxon>
        <taxon>Hexapoda</taxon>
        <taxon>Insecta</taxon>
        <taxon>Pterygota</taxon>
        <taxon>Neoptera</taxon>
        <taxon>Endopterygota</taxon>
        <taxon>Diptera</taxon>
        <taxon>Nematocera</taxon>
        <taxon>Chironomoidea</taxon>
        <taxon>Chironomidae</taxon>
        <taxon>Clunio</taxon>
    </lineage>
</organism>
<keyword evidence="4 13" id="KW-0210">Decarboxylase</keyword>
<dbReference type="GO" id="GO:0006646">
    <property type="term" value="P:phosphatidylethanolamine biosynthetic process"/>
    <property type="evidence" value="ECO:0007669"/>
    <property type="project" value="UniProtKB-UniRule"/>
</dbReference>
<keyword evidence="13" id="KW-0865">Zymogen</keyword>
<keyword evidence="13" id="KW-0999">Mitochondrion inner membrane</keyword>
<dbReference type="PANTHER" id="PTHR10067:SF6">
    <property type="entry name" value="PHOSPHATIDYLSERINE DECARBOXYLASE PROENZYME, MITOCHONDRIAL"/>
    <property type="match status" value="1"/>
</dbReference>
<dbReference type="HAMAP" id="MF_03208">
    <property type="entry name" value="PS_decarb_PSD_B_type1_euk"/>
    <property type="match status" value="1"/>
</dbReference>
<comment type="PTM">
    <text evidence="13">Is synthesized initially as an inactive proenzyme. Formation of the active enzyme involves a self-maturation process in which the active site pyruvoyl group is generated from an internal serine residue via an autocatalytic post-translational modification. Two non-identical subunits are generated from the proenzyme in this reaction, and the pyruvate is formed at the N-terminus of the alpha chain, which is derived from the carboxyl end of the proenzyme. The autoendoproteolytic cleavage occurs by a canonical serine protease mechanism, in which the side chain hydroxyl group of the serine supplies its oxygen atom to form the C-terminus of the beta chain, while the remainder of the serine residue undergoes an oxidative deamination to produce ammonia and the pyruvoyl prosthetic group on the alpha chain. During this reaction, the Ser that is part of the protease active site of the proenzyme becomes the pyruvoyl prosthetic group, which constitutes an essential element of the active site of the mature decarboxylase.</text>
</comment>
<dbReference type="EC" id="4.1.1.65" evidence="13"/>
<dbReference type="UniPathway" id="UPA00558">
    <property type="reaction ID" value="UER00616"/>
</dbReference>
<feature type="active site" description="Charge relay system; for autoendoproteolytic cleavage activity" evidence="13">
    <location>
        <position position="397"/>
    </location>
</feature>
<keyword evidence="2 13" id="KW-0444">Lipid biosynthesis</keyword>
<feature type="chain" id="PRO_5023322229" description="Phosphatidylserine decarboxylase alpha chain" evidence="13">
    <location>
        <begin position="397"/>
        <end position="441"/>
    </location>
</feature>
<dbReference type="PANTHER" id="PTHR10067">
    <property type="entry name" value="PHOSPHATIDYLSERINE DECARBOXYLASE"/>
    <property type="match status" value="1"/>
</dbReference>